<dbReference type="GO" id="GO:0004416">
    <property type="term" value="F:hydroxyacylglutathione hydrolase activity"/>
    <property type="evidence" value="ECO:0007669"/>
    <property type="project" value="TreeGrafter"/>
</dbReference>
<dbReference type="PANTHER" id="PTHR11935:SF94">
    <property type="entry name" value="TENZING NORGAY, ISOFORM C"/>
    <property type="match status" value="1"/>
</dbReference>
<keyword evidence="6" id="KW-1185">Reference proteome</keyword>
<dbReference type="GO" id="GO:0046872">
    <property type="term" value="F:metal ion binding"/>
    <property type="evidence" value="ECO:0007669"/>
    <property type="project" value="UniProtKB-KW"/>
</dbReference>
<name>A0A167CLB3_9ASCO</name>
<dbReference type="InterPro" id="IPR036866">
    <property type="entry name" value="RibonucZ/Hydroxyglut_hydro"/>
</dbReference>
<feature type="domain" description="Hydroxyacylglutathione hydrolase C-terminal" evidence="4">
    <location>
        <begin position="23"/>
        <end position="100"/>
    </location>
</feature>
<evidence type="ECO:0000256" key="2">
    <source>
        <dbReference type="ARBA" id="ARBA00022801"/>
    </source>
</evidence>
<keyword evidence="1" id="KW-0479">Metal-binding</keyword>
<evidence type="ECO:0000256" key="3">
    <source>
        <dbReference type="ARBA" id="ARBA00022833"/>
    </source>
</evidence>
<dbReference type="Proteomes" id="UP000189580">
    <property type="component" value="Chromosome a"/>
</dbReference>
<dbReference type="OrthoDB" id="515692at2759"/>
<keyword evidence="2 5" id="KW-0378">Hydrolase</keyword>
<evidence type="ECO:0000256" key="1">
    <source>
        <dbReference type="ARBA" id="ARBA00022723"/>
    </source>
</evidence>
<dbReference type="AlphaFoldDB" id="A0A167CLB3"/>
<dbReference type="SUPFAM" id="SSF56281">
    <property type="entry name" value="Metallo-hydrolase/oxidoreductase"/>
    <property type="match status" value="1"/>
</dbReference>
<evidence type="ECO:0000313" key="6">
    <source>
        <dbReference type="Proteomes" id="UP000189580"/>
    </source>
</evidence>
<gene>
    <name evidence="5" type="primary">GLO2</name>
    <name evidence="5" type="ORF">AWJ20_70</name>
</gene>
<dbReference type="Pfam" id="PF16123">
    <property type="entry name" value="HAGH_C"/>
    <property type="match status" value="1"/>
</dbReference>
<reference evidence="5 6" key="1">
    <citation type="submission" date="2016-02" db="EMBL/GenBank/DDBJ databases">
        <title>Complete genome sequence and transcriptome regulation of the pentose utilising yeast Sugiyamaella lignohabitans.</title>
        <authorList>
            <person name="Bellasio M."/>
            <person name="Peymann A."/>
            <person name="Valli M."/>
            <person name="Sipitzky M."/>
            <person name="Graf A."/>
            <person name="Sauer M."/>
            <person name="Marx H."/>
            <person name="Mattanovich D."/>
        </authorList>
    </citation>
    <scope>NUCLEOTIDE SEQUENCE [LARGE SCALE GENOMIC DNA]</scope>
    <source>
        <strain evidence="5 6">CBS 10342</strain>
    </source>
</reference>
<dbReference type="Gene3D" id="3.60.15.10">
    <property type="entry name" value="Ribonuclease Z/Hydroxyacylglutathione hydrolase-like"/>
    <property type="match status" value="1"/>
</dbReference>
<dbReference type="GeneID" id="30037761"/>
<proteinExistence type="predicted"/>
<dbReference type="InterPro" id="IPR032282">
    <property type="entry name" value="HAGH_C"/>
</dbReference>
<protein>
    <submittedName>
        <fullName evidence="5">Hydroxyacylglutathione hydrolase GLO2</fullName>
    </submittedName>
</protein>
<accession>A0A167CLB3</accession>
<dbReference type="PANTHER" id="PTHR11935">
    <property type="entry name" value="BETA LACTAMASE DOMAIN"/>
    <property type="match status" value="1"/>
</dbReference>
<evidence type="ECO:0000313" key="5">
    <source>
        <dbReference type="EMBL" id="ANB11846.1"/>
    </source>
</evidence>
<dbReference type="EMBL" id="CP014501">
    <property type="protein sequence ID" value="ANB11846.1"/>
    <property type="molecule type" value="Genomic_DNA"/>
</dbReference>
<organism evidence="5 6">
    <name type="scientific">Sugiyamaella lignohabitans</name>
    <dbReference type="NCBI Taxonomy" id="796027"/>
    <lineage>
        <taxon>Eukaryota</taxon>
        <taxon>Fungi</taxon>
        <taxon>Dikarya</taxon>
        <taxon>Ascomycota</taxon>
        <taxon>Saccharomycotina</taxon>
        <taxon>Dipodascomycetes</taxon>
        <taxon>Dipodascales</taxon>
        <taxon>Trichomonascaceae</taxon>
        <taxon>Sugiyamaella</taxon>
    </lineage>
</organism>
<dbReference type="RefSeq" id="XP_018734323.1">
    <property type="nucleotide sequence ID" value="XM_018882655.1"/>
</dbReference>
<sequence length="100" mass="11163">MVTALVSVLGSLPDDTKVYPGHEYTASNLKFVKTVLNNEAVSKLDKFTAQNEQTTGAFTIGDEKQYNPFMMVDSPVIKKAVGLDDRVDVMHKLRELKNKM</sequence>
<dbReference type="KEGG" id="slb:AWJ20_70"/>
<evidence type="ECO:0000259" key="4">
    <source>
        <dbReference type="Pfam" id="PF16123"/>
    </source>
</evidence>
<keyword evidence="3" id="KW-0862">Zinc</keyword>